<dbReference type="GO" id="GO:0035556">
    <property type="term" value="P:intracellular signal transduction"/>
    <property type="evidence" value="ECO:0007669"/>
    <property type="project" value="InterPro"/>
</dbReference>
<evidence type="ECO:0000313" key="5">
    <source>
        <dbReference type="Proteomes" id="UP001168821"/>
    </source>
</evidence>
<dbReference type="FunFam" id="2.60.120.920:FF:000074">
    <property type="entry name" value="Neuralized protein 2"/>
    <property type="match status" value="1"/>
</dbReference>
<dbReference type="InterPro" id="IPR001496">
    <property type="entry name" value="SOCS_box"/>
</dbReference>
<dbReference type="PANTHER" id="PTHR12429">
    <property type="entry name" value="NEURALIZED"/>
    <property type="match status" value="1"/>
</dbReference>
<sequence length="278" mass="31216">MTSNHNHSATSRSDPSDKALRTHRSSVTRFHPYHGENIILTEDNTVAYRKKSFQNALTFSERPLLPGEIFLVEIEANERGWSGHMRLGLTQLSPLMISRNGEMPQYALPDLVESYNRGTSWIYGISKAHNKAFECKTSGKEKPKILGDNHSIRTRFGNVPMGLLKPTRSDTEDILPTDVGSRIGVMYLPTNAYEADMHYIINGEDQGVCVKHIPYMNAPLYVVVDVYGTTKKVRIVQLYGVPTLQAACRDAILSHITKTAVSALPLPNLLKKYLLYQL</sequence>
<feature type="domain" description="SOCS box" evidence="2">
    <location>
        <begin position="241"/>
        <end position="278"/>
    </location>
</feature>
<evidence type="ECO:0000313" key="4">
    <source>
        <dbReference type="EMBL" id="KAJ3648669.1"/>
    </source>
</evidence>
<dbReference type="InterPro" id="IPR036036">
    <property type="entry name" value="SOCS_box-like_dom_sf"/>
</dbReference>
<organism evidence="4 5">
    <name type="scientific">Zophobas morio</name>
    <dbReference type="NCBI Taxonomy" id="2755281"/>
    <lineage>
        <taxon>Eukaryota</taxon>
        <taxon>Metazoa</taxon>
        <taxon>Ecdysozoa</taxon>
        <taxon>Arthropoda</taxon>
        <taxon>Hexapoda</taxon>
        <taxon>Insecta</taxon>
        <taxon>Pterygota</taxon>
        <taxon>Neoptera</taxon>
        <taxon>Endopterygota</taxon>
        <taxon>Coleoptera</taxon>
        <taxon>Polyphaga</taxon>
        <taxon>Cucujiformia</taxon>
        <taxon>Tenebrionidae</taxon>
        <taxon>Zophobas</taxon>
    </lineage>
</organism>
<dbReference type="PANTHER" id="PTHR12429:SF8">
    <property type="entry name" value="NEURALIZED-LIKE PROTEIN 2"/>
    <property type="match status" value="1"/>
</dbReference>
<dbReference type="SMART" id="SM00969">
    <property type="entry name" value="SOCS_box"/>
    <property type="match status" value="1"/>
</dbReference>
<proteinExistence type="predicted"/>
<dbReference type="InterPro" id="IPR006573">
    <property type="entry name" value="NHR_dom"/>
</dbReference>
<evidence type="ECO:0008006" key="6">
    <source>
        <dbReference type="Google" id="ProtNLM"/>
    </source>
</evidence>
<name>A0AA38MA35_9CUCU</name>
<protein>
    <recommendedName>
        <fullName evidence="6">Neuralized-like protein 2</fullName>
    </recommendedName>
</protein>
<evidence type="ECO:0000259" key="2">
    <source>
        <dbReference type="PROSITE" id="PS50225"/>
    </source>
</evidence>
<feature type="domain" description="NHR" evidence="3">
    <location>
        <begin position="27"/>
        <end position="238"/>
    </location>
</feature>
<dbReference type="PROSITE" id="PS51065">
    <property type="entry name" value="NHR"/>
    <property type="match status" value="1"/>
</dbReference>
<gene>
    <name evidence="4" type="ORF">Zmor_020455</name>
</gene>
<dbReference type="Pfam" id="PF07525">
    <property type="entry name" value="SOCS_box"/>
    <property type="match status" value="1"/>
</dbReference>
<dbReference type="Proteomes" id="UP001168821">
    <property type="component" value="Unassembled WGS sequence"/>
</dbReference>
<dbReference type="InterPro" id="IPR043136">
    <property type="entry name" value="B30.2/SPRY_sf"/>
</dbReference>
<dbReference type="SUPFAM" id="SSF158235">
    <property type="entry name" value="SOCS box-like"/>
    <property type="match status" value="1"/>
</dbReference>
<dbReference type="Pfam" id="PF07177">
    <property type="entry name" value="Neuralized"/>
    <property type="match status" value="1"/>
</dbReference>
<feature type="region of interest" description="Disordered" evidence="1">
    <location>
        <begin position="1"/>
        <end position="22"/>
    </location>
</feature>
<evidence type="ECO:0000256" key="1">
    <source>
        <dbReference type="SAM" id="MobiDB-lite"/>
    </source>
</evidence>
<comment type="caution">
    <text evidence="4">The sequence shown here is derived from an EMBL/GenBank/DDBJ whole genome shotgun (WGS) entry which is preliminary data.</text>
</comment>
<accession>A0AA38MA35</accession>
<dbReference type="InterPro" id="IPR037962">
    <property type="entry name" value="Neuralized"/>
</dbReference>
<evidence type="ECO:0000259" key="3">
    <source>
        <dbReference type="PROSITE" id="PS51065"/>
    </source>
</evidence>
<reference evidence="4" key="1">
    <citation type="journal article" date="2023" name="G3 (Bethesda)">
        <title>Whole genome assemblies of Zophobas morio and Tenebrio molitor.</title>
        <authorList>
            <person name="Kaur S."/>
            <person name="Stinson S.A."/>
            <person name="diCenzo G.C."/>
        </authorList>
    </citation>
    <scope>NUCLEOTIDE SEQUENCE</scope>
    <source>
        <strain evidence="4">QUZm001</strain>
    </source>
</reference>
<feature type="compositionally biased region" description="Polar residues" evidence="1">
    <location>
        <begin position="1"/>
        <end position="13"/>
    </location>
</feature>
<dbReference type="Gene3D" id="1.10.750.20">
    <property type="entry name" value="SOCS box"/>
    <property type="match status" value="1"/>
</dbReference>
<dbReference type="SMART" id="SM00588">
    <property type="entry name" value="NEUZ"/>
    <property type="match status" value="1"/>
</dbReference>
<dbReference type="GO" id="GO:0061630">
    <property type="term" value="F:ubiquitin protein ligase activity"/>
    <property type="evidence" value="ECO:0007669"/>
    <property type="project" value="TreeGrafter"/>
</dbReference>
<keyword evidence="5" id="KW-1185">Reference proteome</keyword>
<dbReference type="EMBL" id="JALNTZ010000006">
    <property type="protein sequence ID" value="KAJ3648669.1"/>
    <property type="molecule type" value="Genomic_DNA"/>
</dbReference>
<dbReference type="CDD" id="cd12887">
    <property type="entry name" value="SPRY_NHR_like"/>
    <property type="match status" value="1"/>
</dbReference>
<dbReference type="PROSITE" id="PS50225">
    <property type="entry name" value="SOCS"/>
    <property type="match status" value="1"/>
</dbReference>
<dbReference type="Gene3D" id="2.60.120.920">
    <property type="match status" value="1"/>
</dbReference>
<dbReference type="AlphaFoldDB" id="A0AA38MA35"/>